<organism evidence="1 2">
    <name type="scientific">Larimichthys crocea</name>
    <name type="common">Large yellow croaker</name>
    <name type="synonym">Pseudosciaena crocea</name>
    <dbReference type="NCBI Taxonomy" id="215358"/>
    <lineage>
        <taxon>Eukaryota</taxon>
        <taxon>Metazoa</taxon>
        <taxon>Chordata</taxon>
        <taxon>Craniata</taxon>
        <taxon>Vertebrata</taxon>
        <taxon>Euteleostomi</taxon>
        <taxon>Actinopterygii</taxon>
        <taxon>Neopterygii</taxon>
        <taxon>Teleostei</taxon>
        <taxon>Neoteleostei</taxon>
        <taxon>Acanthomorphata</taxon>
        <taxon>Eupercaria</taxon>
        <taxon>Sciaenidae</taxon>
        <taxon>Larimichthys</taxon>
    </lineage>
</organism>
<accession>A0ACD3RA59</accession>
<protein>
    <submittedName>
        <fullName evidence="1">Uncharacterized protein</fullName>
    </submittedName>
</protein>
<evidence type="ECO:0000313" key="1">
    <source>
        <dbReference type="EMBL" id="TMS16318.1"/>
    </source>
</evidence>
<keyword evidence="2" id="KW-1185">Reference proteome</keyword>
<reference evidence="1" key="1">
    <citation type="submission" date="2018-11" db="EMBL/GenBank/DDBJ databases">
        <title>The sequence and de novo assembly of Larimichthys crocea genome using PacBio and Hi-C technologies.</title>
        <authorList>
            <person name="Xu P."/>
            <person name="Chen B."/>
            <person name="Zhou Z."/>
            <person name="Ke Q."/>
            <person name="Wu Y."/>
            <person name="Bai H."/>
            <person name="Pu F."/>
        </authorList>
    </citation>
    <scope>NUCLEOTIDE SEQUENCE</scope>
    <source>
        <tissue evidence="1">Muscle</tissue>
    </source>
</reference>
<dbReference type="EMBL" id="CM011681">
    <property type="protein sequence ID" value="TMS16318.1"/>
    <property type="molecule type" value="Genomic_DNA"/>
</dbReference>
<sequence length="367" mass="41195">MDKCHICLSCFDGQAVGSLESCAHVFCHQCILQWSQTSNTCPVDRISFAFIHQRRRPGGDVQKKIKVRMHKKDDDDEEEEESGAVICEECGRSDRRHRLLVCIQCDSGYHVDCLTPSFNTRPEGDWICPECAVSPQRTGSNSPRTDGSMVVEEEISDGELADLLAEVDETTSTSSRLRPSTANRSSSSAERRHSRRIQNRASSDPDPRPQTSWHVPKYLLKAADEEASPRHSDTSSSSTASVRTGGCCVVRTADGAQSTVQLLEESRRKKDLKCLDYKNPSYNHRPLPSVNVIFICRWPMAVKELFTSMQIEESLTFNVFLCLTALKSRKRKKRAASSPHMTLKRLSRLKSSCLKRPRGGSVVFELN</sequence>
<gene>
    <name evidence="1" type="ORF">E3U43_013611</name>
</gene>
<name>A0ACD3RA59_LARCR</name>
<dbReference type="Proteomes" id="UP000793456">
    <property type="component" value="Chromosome VIII"/>
</dbReference>
<proteinExistence type="predicted"/>
<evidence type="ECO:0000313" key="2">
    <source>
        <dbReference type="Proteomes" id="UP000793456"/>
    </source>
</evidence>
<comment type="caution">
    <text evidence="1">The sequence shown here is derived from an EMBL/GenBank/DDBJ whole genome shotgun (WGS) entry which is preliminary data.</text>
</comment>